<dbReference type="EC" id="3.4.-.-" evidence="3"/>
<dbReference type="InterPro" id="IPR003709">
    <property type="entry name" value="VanY-like_core_dom"/>
</dbReference>
<feature type="domain" description="D-alanyl-D-alanine carboxypeptidase-like core" evidence="2">
    <location>
        <begin position="209"/>
        <end position="322"/>
    </location>
</feature>
<dbReference type="Proteomes" id="UP001596548">
    <property type="component" value="Unassembled WGS sequence"/>
</dbReference>
<dbReference type="SUPFAM" id="SSF55166">
    <property type="entry name" value="Hedgehog/DD-peptidase"/>
    <property type="match status" value="1"/>
</dbReference>
<proteinExistence type="predicted"/>
<dbReference type="InterPro" id="IPR052179">
    <property type="entry name" value="DD-CPase-like"/>
</dbReference>
<dbReference type="GO" id="GO:0016787">
    <property type="term" value="F:hydrolase activity"/>
    <property type="evidence" value="ECO:0007669"/>
    <property type="project" value="UniProtKB-KW"/>
</dbReference>
<feature type="chain" id="PRO_5045496944" evidence="1">
    <location>
        <begin position="27"/>
        <end position="324"/>
    </location>
</feature>
<dbReference type="CDD" id="cd14814">
    <property type="entry name" value="Peptidase_M15"/>
    <property type="match status" value="1"/>
</dbReference>
<evidence type="ECO:0000313" key="4">
    <source>
        <dbReference type="Proteomes" id="UP001596548"/>
    </source>
</evidence>
<evidence type="ECO:0000259" key="2">
    <source>
        <dbReference type="Pfam" id="PF02557"/>
    </source>
</evidence>
<feature type="signal peptide" evidence="1">
    <location>
        <begin position="1"/>
        <end position="26"/>
    </location>
</feature>
<dbReference type="RefSeq" id="WP_378970626.1">
    <property type="nucleotide sequence ID" value="NZ_JBHTBJ010000014.1"/>
</dbReference>
<comment type="caution">
    <text evidence="3">The sequence shown here is derived from an EMBL/GenBank/DDBJ whole genome shotgun (WGS) entry which is preliminary data.</text>
</comment>
<dbReference type="EMBL" id="JBHTBJ010000014">
    <property type="protein sequence ID" value="MFC7276375.1"/>
    <property type="molecule type" value="Genomic_DNA"/>
</dbReference>
<dbReference type="Pfam" id="PF02557">
    <property type="entry name" value="VanY"/>
    <property type="match status" value="1"/>
</dbReference>
<name>A0ABW2HV82_9ACTN</name>
<dbReference type="PANTHER" id="PTHR34385:SF1">
    <property type="entry name" value="PEPTIDOGLYCAN L-ALANYL-D-GLUTAMATE ENDOPEPTIDASE CWLK"/>
    <property type="match status" value="1"/>
</dbReference>
<dbReference type="PANTHER" id="PTHR34385">
    <property type="entry name" value="D-ALANYL-D-ALANINE CARBOXYPEPTIDASE"/>
    <property type="match status" value="1"/>
</dbReference>
<accession>A0ABW2HV82</accession>
<organism evidence="3 4">
    <name type="scientific">Paractinoplanes rhizophilus</name>
    <dbReference type="NCBI Taxonomy" id="1416877"/>
    <lineage>
        <taxon>Bacteria</taxon>
        <taxon>Bacillati</taxon>
        <taxon>Actinomycetota</taxon>
        <taxon>Actinomycetes</taxon>
        <taxon>Micromonosporales</taxon>
        <taxon>Micromonosporaceae</taxon>
        <taxon>Paractinoplanes</taxon>
    </lineage>
</organism>
<gene>
    <name evidence="3" type="ORF">ACFQS1_20470</name>
</gene>
<protein>
    <submittedName>
        <fullName evidence="3">M15 family metallopeptidase</fullName>
        <ecNumber evidence="3">3.4.-.-</ecNumber>
    </submittedName>
</protein>
<reference evidence="4" key="1">
    <citation type="journal article" date="2019" name="Int. J. Syst. Evol. Microbiol.">
        <title>The Global Catalogue of Microorganisms (GCM) 10K type strain sequencing project: providing services to taxonomists for standard genome sequencing and annotation.</title>
        <authorList>
            <consortium name="The Broad Institute Genomics Platform"/>
            <consortium name="The Broad Institute Genome Sequencing Center for Infectious Disease"/>
            <person name="Wu L."/>
            <person name="Ma J."/>
        </authorList>
    </citation>
    <scope>NUCLEOTIDE SEQUENCE [LARGE SCALE GENOMIC DNA]</scope>
    <source>
        <strain evidence="4">XZYJT-10</strain>
    </source>
</reference>
<evidence type="ECO:0000313" key="3">
    <source>
        <dbReference type="EMBL" id="MFC7276375.1"/>
    </source>
</evidence>
<sequence>MKKFRAIAAAVLAVAPIVAVATPADAAAPATAQTWSTLMYRSLNPSELVKWRTMLPALRRTVVTSSATATQAARTQAAARTAVTAAAGANRVAKNRHAIATTKLTAARKADAKRKARAALKQRTTELTASAVALRTAQTRYRNATAKLSAASSAWRAATVAVRNAEQKVARAEYDAAAAGQARKISAQVVTDTRSRFTNDDATQVYGITVNKTIAYAFQHMIDDAARAGIPLSGGGFRTKQRQIELRTINGCPDIWTAPSSSCRVPTAIPGRSLHEIGLAVDMTSGGKSVARDTVAFKWLAAHAASYGFVNLPSEPWHWSITGN</sequence>
<keyword evidence="3" id="KW-0378">Hydrolase</keyword>
<keyword evidence="4" id="KW-1185">Reference proteome</keyword>
<dbReference type="InterPro" id="IPR009045">
    <property type="entry name" value="Zn_M74/Hedgehog-like"/>
</dbReference>
<evidence type="ECO:0000256" key="1">
    <source>
        <dbReference type="SAM" id="SignalP"/>
    </source>
</evidence>
<dbReference type="Gene3D" id="3.30.1380.10">
    <property type="match status" value="1"/>
</dbReference>
<keyword evidence="1" id="KW-0732">Signal</keyword>